<keyword evidence="3" id="KW-1185">Reference proteome</keyword>
<feature type="region of interest" description="Disordered" evidence="1">
    <location>
        <begin position="69"/>
        <end position="104"/>
    </location>
</feature>
<dbReference type="AlphaFoldDB" id="A0A0M9FXJ8"/>
<reference evidence="2 3" key="1">
    <citation type="submission" date="2015-07" db="EMBL/GenBank/DDBJ databases">
        <title>High-quality genome of monoxenous trypanosomatid Leptomonas pyrrhocoris.</title>
        <authorList>
            <person name="Flegontov P."/>
            <person name="Butenko A."/>
            <person name="Firsov S."/>
            <person name="Vlcek C."/>
            <person name="Logacheva M.D."/>
            <person name="Field M."/>
            <person name="Filatov D."/>
            <person name="Flegontova O."/>
            <person name="Gerasimov E."/>
            <person name="Jackson A.P."/>
            <person name="Kelly S."/>
            <person name="Opperdoes F."/>
            <person name="O'Reilly A."/>
            <person name="Votypka J."/>
            <person name="Yurchenko V."/>
            <person name="Lukes J."/>
        </authorList>
    </citation>
    <scope>NUCLEOTIDE SEQUENCE [LARGE SCALE GENOMIC DNA]</scope>
    <source>
        <strain evidence="2">H10</strain>
    </source>
</reference>
<dbReference type="RefSeq" id="XP_015656609.1">
    <property type="nucleotide sequence ID" value="XM_015804631.1"/>
</dbReference>
<sequence>MAKKRRQRSANAAAAHTADATVSARPLLIASTTVVTAQEALQTALERLDAIAQEAHVYTRQLKQAELSNGNSAPAAATPTAFSASSSSTVPPHKRPREDGDDITDSKAAQAVVVTAASLSNSRLDVFAATSTLQYRTLCTAVAAFGLQLLPSLEDVSKRVTLAVLTPALSTPEAWETFAMLCTTYRAGMAHPVNEIMESLLREPGVLLLDAPQLVPAWYAETYVHVLPGGCAANTTTATFGGLLSFAEDQKVRDTSSESAPVQHLVRVHTDRAARKLCALVDIIYAAGGYVPSSTLQQMALRHVMEVVESGVLPCYRSASESGEETVAVFHTSSAAAPTTPSTSGHAEASSEGAQHVLRWRVPPAWHAVCLQLLEAFIFTIHPAVPAQLLVAVSHIMNVVSARLHRGVPVLCDDDAPSTEEPNEGATKETMAPPLPVSHAVNAAVVRLGHVLHLLQHPVVLAPYQPPQLTLEKAKRRVWSVDTEATASTPTATAVAVVEQKDASPPTSAQTAAAVPVAPVQAPPTLGAAPVTAAAPPTPSSAPSVERTQLAVKPTPAVPPAATPAAPSQQPSPASKVTAHSRQNEEEENEDIPDVVLED</sequence>
<comment type="caution">
    <text evidence="2">The sequence shown here is derived from an EMBL/GenBank/DDBJ whole genome shotgun (WGS) entry which is preliminary data.</text>
</comment>
<feature type="region of interest" description="Disordered" evidence="1">
    <location>
        <begin position="528"/>
        <end position="599"/>
    </location>
</feature>
<proteinExistence type="predicted"/>
<dbReference type="OrthoDB" id="265595at2759"/>
<accession>A0A0M9FXJ8</accession>
<organism evidence="2 3">
    <name type="scientific">Leptomonas pyrrhocoris</name>
    <name type="common">Firebug parasite</name>
    <dbReference type="NCBI Taxonomy" id="157538"/>
    <lineage>
        <taxon>Eukaryota</taxon>
        <taxon>Discoba</taxon>
        <taxon>Euglenozoa</taxon>
        <taxon>Kinetoplastea</taxon>
        <taxon>Metakinetoplastina</taxon>
        <taxon>Trypanosomatida</taxon>
        <taxon>Trypanosomatidae</taxon>
        <taxon>Leishmaniinae</taxon>
        <taxon>Leptomonas</taxon>
    </lineage>
</organism>
<feature type="compositionally biased region" description="Low complexity" evidence="1">
    <location>
        <begin position="563"/>
        <end position="577"/>
    </location>
</feature>
<gene>
    <name evidence="2" type="ORF">ABB37_06342</name>
</gene>
<feature type="compositionally biased region" description="Acidic residues" evidence="1">
    <location>
        <begin position="585"/>
        <end position="599"/>
    </location>
</feature>
<evidence type="ECO:0000256" key="1">
    <source>
        <dbReference type="SAM" id="MobiDB-lite"/>
    </source>
</evidence>
<dbReference type="EMBL" id="LGTL01000014">
    <property type="protein sequence ID" value="KPA78170.1"/>
    <property type="molecule type" value="Genomic_DNA"/>
</dbReference>
<feature type="compositionally biased region" description="Low complexity" evidence="1">
    <location>
        <begin position="72"/>
        <end position="91"/>
    </location>
</feature>
<protein>
    <submittedName>
        <fullName evidence="2">Uncharacterized protein</fullName>
    </submittedName>
</protein>
<dbReference type="VEuPathDB" id="TriTrypDB:LpyrH10_14_0570"/>
<dbReference type="OMA" id="MLCTTYR"/>
<name>A0A0M9FXJ8_LEPPY</name>
<evidence type="ECO:0000313" key="3">
    <source>
        <dbReference type="Proteomes" id="UP000037923"/>
    </source>
</evidence>
<evidence type="ECO:0000313" key="2">
    <source>
        <dbReference type="EMBL" id="KPA78170.1"/>
    </source>
</evidence>
<dbReference type="Proteomes" id="UP000037923">
    <property type="component" value="Unassembled WGS sequence"/>
</dbReference>
<dbReference type="GeneID" id="26906631"/>